<dbReference type="PANTHER" id="PTHR13696:SF99">
    <property type="entry name" value="COBYRINIC ACID AC-DIAMIDE SYNTHASE"/>
    <property type="match status" value="1"/>
</dbReference>
<dbReference type="RefSeq" id="WP_317477864.1">
    <property type="nucleotide sequence ID" value="NZ_JARQTW010000021.1"/>
</dbReference>
<sequence>MGVGKSTLAFHLSHTLSEMNYKTLIIDLDPQCNLTVFSMDEEKLHNIWKEEDDFIDDFDSAFNKIGKQKFENLVSKPKTIHFLLKPTEDGSVNSLSELELPPPVEINKNLSLIPGRLTIHKYENKISERWAGLYQGDPLAIRTITDIRYIAENYAKNYGFEYIIIDTSPNLGALNKVIISTVDGFLIPAFPDMFSLYGIRNIGASLDKWNSEFGIIYSLISIDKRKRFPEQFVRFLGYTIYNAKKYTSKNDKLALAHRNYAQQIPGTIKEFISENIRKHLTSDMVDNPIGKESIMLSHNTLVTMAQKYKTPMWNVPSLEGLDQVDKNTIAGNRQSYLDTREKYIEFTNDFLERIKTLGEHSE</sequence>
<protein>
    <submittedName>
        <fullName evidence="2">ParA family protein</fullName>
    </submittedName>
</protein>
<evidence type="ECO:0000313" key="3">
    <source>
        <dbReference type="Proteomes" id="UP001214976"/>
    </source>
</evidence>
<dbReference type="InterPro" id="IPR025669">
    <property type="entry name" value="AAA_dom"/>
</dbReference>
<dbReference type="InterPro" id="IPR027417">
    <property type="entry name" value="P-loop_NTPase"/>
</dbReference>
<comment type="caution">
    <text evidence="2">The sequence shown here is derived from an EMBL/GenBank/DDBJ whole genome shotgun (WGS) entry which is preliminary data.</text>
</comment>
<dbReference type="PANTHER" id="PTHR13696">
    <property type="entry name" value="P-LOOP CONTAINING NUCLEOSIDE TRIPHOSPHATE HYDROLASE"/>
    <property type="match status" value="1"/>
</dbReference>
<name>A0AAW6QCE0_9PAST</name>
<proteinExistence type="predicted"/>
<gene>
    <name evidence="2" type="ORF">P7M15_10705</name>
</gene>
<dbReference type="Proteomes" id="UP001214976">
    <property type="component" value="Unassembled WGS sequence"/>
</dbReference>
<dbReference type="SUPFAM" id="SSF52540">
    <property type="entry name" value="P-loop containing nucleoside triphosphate hydrolases"/>
    <property type="match status" value="1"/>
</dbReference>
<dbReference type="Pfam" id="PF13614">
    <property type="entry name" value="AAA_31"/>
    <property type="match status" value="1"/>
</dbReference>
<dbReference type="Gene3D" id="3.40.50.300">
    <property type="entry name" value="P-loop containing nucleotide triphosphate hydrolases"/>
    <property type="match status" value="1"/>
</dbReference>
<accession>A0AAW6QCE0</accession>
<reference evidence="2" key="1">
    <citation type="submission" date="2023-03" db="EMBL/GenBank/DDBJ databases">
        <title>Classification of Bisgaard taxon 6 and taxon 10 as Exercitatus varius gen. nov., spec. nov.</title>
        <authorList>
            <person name="Christensen H."/>
        </authorList>
    </citation>
    <scope>NUCLEOTIDE SEQUENCE</scope>
    <source>
        <strain evidence="2">86116</strain>
    </source>
</reference>
<dbReference type="InterPro" id="IPR050678">
    <property type="entry name" value="DNA_Partitioning_ATPase"/>
</dbReference>
<evidence type="ECO:0000313" key="2">
    <source>
        <dbReference type="EMBL" id="MDG2950973.1"/>
    </source>
</evidence>
<dbReference type="EMBL" id="JARQTW010000021">
    <property type="protein sequence ID" value="MDG2950973.1"/>
    <property type="molecule type" value="Genomic_DNA"/>
</dbReference>
<organism evidence="2 3">
    <name type="scientific">Exercitatus varius</name>
    <dbReference type="NCBI Taxonomy" id="67857"/>
    <lineage>
        <taxon>Bacteria</taxon>
        <taxon>Pseudomonadati</taxon>
        <taxon>Pseudomonadota</taxon>
        <taxon>Gammaproteobacteria</taxon>
        <taxon>Pasteurellales</taxon>
        <taxon>Pasteurellaceae</taxon>
        <taxon>Exercitatus</taxon>
    </lineage>
</organism>
<dbReference type="AlphaFoldDB" id="A0AAW6QCE0"/>
<dbReference type="CDD" id="cd02042">
    <property type="entry name" value="ParAB_family"/>
    <property type="match status" value="1"/>
</dbReference>
<evidence type="ECO:0000259" key="1">
    <source>
        <dbReference type="Pfam" id="PF13614"/>
    </source>
</evidence>
<feature type="domain" description="AAA" evidence="1">
    <location>
        <begin position="2"/>
        <end position="208"/>
    </location>
</feature>